<feature type="compositionally biased region" description="Low complexity" evidence="1">
    <location>
        <begin position="237"/>
        <end position="256"/>
    </location>
</feature>
<keyword evidence="2" id="KW-0472">Membrane</keyword>
<feature type="compositionally biased region" description="Gly residues" evidence="1">
    <location>
        <begin position="349"/>
        <end position="358"/>
    </location>
</feature>
<comment type="caution">
    <text evidence="3">The sequence shown here is derived from an EMBL/GenBank/DDBJ whole genome shotgun (WGS) entry which is preliminary data.</text>
</comment>
<evidence type="ECO:0000313" key="4">
    <source>
        <dbReference type="Proteomes" id="UP001166784"/>
    </source>
</evidence>
<dbReference type="Proteomes" id="UP001166784">
    <property type="component" value="Unassembled WGS sequence"/>
</dbReference>
<keyword evidence="2" id="KW-1133">Transmembrane helix</keyword>
<feature type="compositionally biased region" description="Basic and acidic residues" evidence="1">
    <location>
        <begin position="431"/>
        <end position="440"/>
    </location>
</feature>
<feature type="region of interest" description="Disordered" evidence="1">
    <location>
        <begin position="1"/>
        <end position="403"/>
    </location>
</feature>
<evidence type="ECO:0000313" key="3">
    <source>
        <dbReference type="EMBL" id="MCH6160931.1"/>
    </source>
</evidence>
<dbReference type="RefSeq" id="WP_241058943.1">
    <property type="nucleotide sequence ID" value="NZ_JAKWJU010000002.1"/>
</dbReference>
<evidence type="ECO:0000256" key="1">
    <source>
        <dbReference type="SAM" id="MobiDB-lite"/>
    </source>
</evidence>
<dbReference type="EMBL" id="JAKWJU010000002">
    <property type="protein sequence ID" value="MCH6160931.1"/>
    <property type="molecule type" value="Genomic_DNA"/>
</dbReference>
<keyword evidence="4" id="KW-1185">Reference proteome</keyword>
<sequence>MTAHSGRGQGDPPLYEGVVLPANGDPWTPEQQRQVAQTHGQPPAGQPWGEPWGPESQAAVASGSGAGAPSLPSAAQTPLPPPPPEQPPTVPAQYSPQSSPQHSPQNPPGHSPQQPLSGFGAETAEAPGGRHGGGSAPPSVSPSSGVLPSADLPPADLPLPPVQPPASGGAGPSAVQPPQGAQSFYAGAQPTRDQQPPGAQQFGQAAAGPMPAPGSASTTDATQYIPPVPGAPPGPEQFPAGHAPPVASAPAADADATQMLPPQTGQAPVRDPESTAQLRTPLPPEASPGGQGGQAQQSGQQPRPPAGFESLFRSEPGSGQGAADGSSGEPGSTQSLPIFDRAVARQRSGGVGGLGKSGGPAVPGPNAPGASGAPGAYGQGQPPADLPQGRAARRNAERSTLSRMSPGILVAVAVVVVAGVGMVAGAAMSGDEEKGAKPKNESSAAPAGEKSAGADPVEAQAKELDKLLDDSNNSRATVIRSVENIKSCKKLGPSARDLRAAAGQRNSLVARLGQLKTDKIPGQAELKSALTRGWKASASADNHYAAWADQTAGKKGCRKGKARPTAHVGLGARASGEATAAKKQAAGLWNPTAKKYGLKQRQVGQL</sequence>
<name>A0ABS9SXF0_9ACTN</name>
<feature type="transmembrane region" description="Helical" evidence="2">
    <location>
        <begin position="408"/>
        <end position="429"/>
    </location>
</feature>
<gene>
    <name evidence="3" type="ORF">MMA15_11110</name>
</gene>
<feature type="compositionally biased region" description="Pro residues" evidence="1">
    <location>
        <begin position="155"/>
        <end position="164"/>
    </location>
</feature>
<reference evidence="3" key="2">
    <citation type="journal article" date="2023" name="Int. J. Syst. Evol. Microbiol.">
        <title>Streptomyces marispadix sp. nov., isolated from marine beach sediment of the Northern Coast of Portugal.</title>
        <authorList>
            <person name="dos Santos J.D.N."/>
            <person name="Vitorino I.R."/>
            <person name="Kallscheuer N."/>
            <person name="Srivastava A."/>
            <person name="Krautwurst S."/>
            <person name="Marz M."/>
            <person name="Jogler C."/>
            <person name="Lobo Da Cunha A."/>
            <person name="Catita J."/>
            <person name="Goncalves H."/>
            <person name="Gonzalez I."/>
            <person name="Reyes F."/>
            <person name="Lage O.M."/>
        </authorList>
    </citation>
    <scope>NUCLEOTIDE SEQUENCE</scope>
    <source>
        <strain evidence="3">M600PL45_2</strain>
    </source>
</reference>
<accession>A0ABS9SXF0</accession>
<reference evidence="3" key="1">
    <citation type="submission" date="2022-03" db="EMBL/GenBank/DDBJ databases">
        <authorList>
            <person name="Santos J.D.N."/>
            <person name="Kallscheuer N."/>
            <person name="Jogler C."/>
            <person name="Lage O.M."/>
        </authorList>
    </citation>
    <scope>NUCLEOTIDE SEQUENCE</scope>
    <source>
        <strain evidence="3">M600PL45_2</strain>
    </source>
</reference>
<keyword evidence="2" id="KW-0812">Transmembrane</keyword>
<proteinExistence type="predicted"/>
<feature type="compositionally biased region" description="Low complexity" evidence="1">
    <location>
        <begin position="136"/>
        <end position="154"/>
    </location>
</feature>
<feature type="compositionally biased region" description="Low complexity" evidence="1">
    <location>
        <begin position="56"/>
        <end position="77"/>
    </location>
</feature>
<feature type="compositionally biased region" description="Low complexity" evidence="1">
    <location>
        <begin position="367"/>
        <end position="383"/>
    </location>
</feature>
<feature type="compositionally biased region" description="Low complexity" evidence="1">
    <location>
        <begin position="194"/>
        <end position="209"/>
    </location>
</feature>
<feature type="compositionally biased region" description="Pro residues" evidence="1">
    <location>
        <begin position="226"/>
        <end position="236"/>
    </location>
</feature>
<organism evidence="3 4">
    <name type="scientific">Streptomyces marispadix</name>
    <dbReference type="NCBI Taxonomy" id="2922868"/>
    <lineage>
        <taxon>Bacteria</taxon>
        <taxon>Bacillati</taxon>
        <taxon>Actinomycetota</taxon>
        <taxon>Actinomycetes</taxon>
        <taxon>Kitasatosporales</taxon>
        <taxon>Streptomycetaceae</taxon>
        <taxon>Streptomyces</taxon>
    </lineage>
</organism>
<feature type="compositionally biased region" description="Polar residues" evidence="1">
    <location>
        <begin position="29"/>
        <end position="40"/>
    </location>
</feature>
<feature type="compositionally biased region" description="Low complexity" evidence="1">
    <location>
        <begin position="91"/>
        <end position="104"/>
    </location>
</feature>
<feature type="compositionally biased region" description="Pro residues" evidence="1">
    <location>
        <begin position="78"/>
        <end position="90"/>
    </location>
</feature>
<protein>
    <submittedName>
        <fullName evidence="3">Uncharacterized protein</fullName>
    </submittedName>
</protein>
<feature type="region of interest" description="Disordered" evidence="1">
    <location>
        <begin position="428"/>
        <end position="468"/>
    </location>
</feature>
<evidence type="ECO:0000256" key="2">
    <source>
        <dbReference type="SAM" id="Phobius"/>
    </source>
</evidence>